<dbReference type="Proteomes" id="UP000008810">
    <property type="component" value="Chromosome 1"/>
</dbReference>
<accession>A0A2K2DNU3</accession>
<evidence type="ECO:0000256" key="14">
    <source>
        <dbReference type="PROSITE-ProRule" id="PRU10141"/>
    </source>
</evidence>
<keyword evidence="7 14" id="KW-0547">Nucleotide-binding</keyword>
<feature type="compositionally biased region" description="Low complexity" evidence="15">
    <location>
        <begin position="248"/>
        <end position="274"/>
    </location>
</feature>
<feature type="region of interest" description="Disordered" evidence="15">
    <location>
        <begin position="227"/>
        <end position="274"/>
    </location>
</feature>
<evidence type="ECO:0000313" key="19">
    <source>
        <dbReference type="EnsemblPlants" id="PNT75949"/>
    </source>
</evidence>
<dbReference type="InterPro" id="IPR011009">
    <property type="entry name" value="Kinase-like_dom_sf"/>
</dbReference>
<dbReference type="Gene3D" id="3.30.200.20">
    <property type="entry name" value="Phosphorylase Kinase, domain 1"/>
    <property type="match status" value="1"/>
</dbReference>
<evidence type="ECO:0000256" key="15">
    <source>
        <dbReference type="SAM" id="MobiDB-lite"/>
    </source>
</evidence>
<dbReference type="InParanoid" id="A0A2K2DNU3"/>
<comment type="catalytic activity">
    <reaction evidence="12">
        <text>L-threonyl-[protein] + ATP = O-phospho-L-threonyl-[protein] + ADP + H(+)</text>
        <dbReference type="Rhea" id="RHEA:46608"/>
        <dbReference type="Rhea" id="RHEA-COMP:11060"/>
        <dbReference type="Rhea" id="RHEA-COMP:11605"/>
        <dbReference type="ChEBI" id="CHEBI:15378"/>
        <dbReference type="ChEBI" id="CHEBI:30013"/>
        <dbReference type="ChEBI" id="CHEBI:30616"/>
        <dbReference type="ChEBI" id="CHEBI:61977"/>
        <dbReference type="ChEBI" id="CHEBI:456216"/>
        <dbReference type="EC" id="2.7.11.1"/>
    </reaction>
</comment>
<dbReference type="FunFam" id="3.30.200.20:FF:000212">
    <property type="entry name" value="Proline-rich receptor-like protein kinase PERK8"/>
    <property type="match status" value="1"/>
</dbReference>
<dbReference type="Gene3D" id="1.10.510.10">
    <property type="entry name" value="Transferase(Phosphotransferase) domain 1"/>
    <property type="match status" value="1"/>
</dbReference>
<dbReference type="PROSITE" id="PS00108">
    <property type="entry name" value="PROTEIN_KINASE_ST"/>
    <property type="match status" value="1"/>
</dbReference>
<evidence type="ECO:0000256" key="4">
    <source>
        <dbReference type="ARBA" id="ARBA00022527"/>
    </source>
</evidence>
<keyword evidence="6 16" id="KW-0812">Transmembrane</keyword>
<gene>
    <name evidence="18" type="ORF">BRADI_1g42180v3</name>
</gene>
<evidence type="ECO:0000256" key="1">
    <source>
        <dbReference type="ARBA" id="ARBA00004162"/>
    </source>
</evidence>
<sequence length="756" mass="79140">MVAAQRACPVEQQSSVAAAQRTRLFGQRGGGGTAGGSSPPAAARLRAAPLGSSMWQRRRQQAARHVAAAAGGAQCSRSSNSPPQSSESDSSPSPSGSPSRSSSNDENSDFSSPPAPPSDSSFGDNDNSNSSSPPLPWSQQSEGSKPPPSPPLPRSPPAPSSSEASPSPPPLQSSNQQAESPPSGAQPSPPPPANHSVVFIPIVSSSNSHPGAPPGLVTTMAPPGAVGVMSSHLPGSMPAAQSGTDNGAMQAAAGSSGTTASSSSSQHSPVDSSPAVSGQVAAAIAGAAVAGLLFVIIAIVFIVTRKRRKVINNRITVCAYDIADGSFYMQSSGQLVGSSRHPSGVLYAAPPGASGGFSYGPPGTTDSFRGGAPAGYYRSGSIEAAAAAAGSKSSFSYEELTSITSNFSRDNVIGEGGFGCVYKGWLADGKCVAVKQLKAGSGQGEREFQAEVEIISRVHHRHLVSLVGYCVAQHHRMLIYEFVPNGTLEHHLHGRGVPVMDWPTRLRIAIGAAKGLAYLHEDCHPRIIHRDIKSANILLDYSFEAQVADFGLAKLSNDTHTHVSTRIMGTFGYLAPEYASSGKLTDRSDVFSFGVVLLELITGRKPVDQDRPLGEESLVEWARPVLASALETGNLEELTDPRLEARGGYNRAEMTRMVEAAAACVRHSAPRRPRMVQVMRALDVDVDEGSMSDLSNGVKVGQSQVYSRTAGQQEAAIEQLRRTAFASEEFTGEFEQSREYEYDDSGTTMRRGPPVG</sequence>
<keyword evidence="3" id="KW-1003">Cell membrane</keyword>
<keyword evidence="8" id="KW-0418">Kinase</keyword>
<evidence type="ECO:0000256" key="8">
    <source>
        <dbReference type="ARBA" id="ARBA00022777"/>
    </source>
</evidence>
<keyword evidence="5" id="KW-0808">Transferase</keyword>
<dbReference type="PANTHER" id="PTHR47982">
    <property type="entry name" value="PROLINE-RICH RECEPTOR-LIKE PROTEIN KINASE PERK4"/>
    <property type="match status" value="1"/>
</dbReference>
<reference evidence="18" key="2">
    <citation type="submission" date="2017-06" db="EMBL/GenBank/DDBJ databases">
        <title>WGS assembly of Brachypodium distachyon.</title>
        <authorList>
            <consortium name="The International Brachypodium Initiative"/>
            <person name="Lucas S."/>
            <person name="Harmon-Smith M."/>
            <person name="Lail K."/>
            <person name="Tice H."/>
            <person name="Grimwood J."/>
            <person name="Bruce D."/>
            <person name="Barry K."/>
            <person name="Shu S."/>
            <person name="Lindquist E."/>
            <person name="Wang M."/>
            <person name="Pitluck S."/>
            <person name="Vogel J.P."/>
            <person name="Garvin D.F."/>
            <person name="Mockler T.C."/>
            <person name="Schmutz J."/>
            <person name="Rokhsar D."/>
            <person name="Bevan M.W."/>
        </authorList>
    </citation>
    <scope>NUCLEOTIDE SEQUENCE</scope>
    <source>
        <strain evidence="18">Bd21</strain>
    </source>
</reference>
<evidence type="ECO:0000256" key="2">
    <source>
        <dbReference type="ARBA" id="ARBA00012513"/>
    </source>
</evidence>
<feature type="binding site" evidence="14">
    <location>
        <position position="435"/>
    </location>
    <ligand>
        <name>ATP</name>
        <dbReference type="ChEBI" id="CHEBI:30616"/>
    </ligand>
</feature>
<dbReference type="PROSITE" id="PS50011">
    <property type="entry name" value="PROTEIN_KINASE_DOM"/>
    <property type="match status" value="1"/>
</dbReference>
<evidence type="ECO:0000256" key="6">
    <source>
        <dbReference type="ARBA" id="ARBA00022692"/>
    </source>
</evidence>
<dbReference type="EMBL" id="CM000880">
    <property type="protein sequence ID" value="PNT75949.1"/>
    <property type="molecule type" value="Genomic_DNA"/>
</dbReference>
<feature type="compositionally biased region" description="Low complexity" evidence="15">
    <location>
        <begin position="36"/>
        <end position="53"/>
    </location>
</feature>
<dbReference type="InterPro" id="IPR008271">
    <property type="entry name" value="Ser/Thr_kinase_AS"/>
</dbReference>
<dbReference type="OrthoDB" id="4062651at2759"/>
<dbReference type="AlphaFoldDB" id="A0A2K2DNU3"/>
<feature type="region of interest" description="Disordered" evidence="15">
    <location>
        <begin position="1"/>
        <end position="197"/>
    </location>
</feature>
<comment type="catalytic activity">
    <reaction evidence="13">
        <text>L-seryl-[protein] + ATP = O-phospho-L-seryl-[protein] + ADP + H(+)</text>
        <dbReference type="Rhea" id="RHEA:17989"/>
        <dbReference type="Rhea" id="RHEA-COMP:9863"/>
        <dbReference type="Rhea" id="RHEA-COMP:11604"/>
        <dbReference type="ChEBI" id="CHEBI:15378"/>
        <dbReference type="ChEBI" id="CHEBI:29999"/>
        <dbReference type="ChEBI" id="CHEBI:30616"/>
        <dbReference type="ChEBI" id="CHEBI:83421"/>
        <dbReference type="ChEBI" id="CHEBI:456216"/>
        <dbReference type="EC" id="2.7.11.1"/>
    </reaction>
</comment>
<feature type="domain" description="Protein kinase" evidence="17">
    <location>
        <begin position="407"/>
        <end position="686"/>
    </location>
</feature>
<dbReference type="InterPro" id="IPR017441">
    <property type="entry name" value="Protein_kinase_ATP_BS"/>
</dbReference>
<keyword evidence="4" id="KW-0723">Serine/threonine-protein kinase</keyword>
<feature type="compositionally biased region" description="Low complexity" evidence="15">
    <location>
        <begin position="172"/>
        <end position="186"/>
    </location>
</feature>
<evidence type="ECO:0000256" key="3">
    <source>
        <dbReference type="ARBA" id="ARBA00022475"/>
    </source>
</evidence>
<dbReference type="GO" id="GO:0005524">
    <property type="term" value="F:ATP binding"/>
    <property type="evidence" value="ECO:0007669"/>
    <property type="project" value="UniProtKB-UniRule"/>
</dbReference>
<feature type="region of interest" description="Disordered" evidence="15">
    <location>
        <begin position="732"/>
        <end position="756"/>
    </location>
</feature>
<reference evidence="19" key="3">
    <citation type="submission" date="2018-08" db="UniProtKB">
        <authorList>
            <consortium name="EnsemblPlants"/>
        </authorList>
    </citation>
    <scope>IDENTIFICATION</scope>
    <source>
        <strain evidence="19">cv. Bd21</strain>
    </source>
</reference>
<dbReference type="GO" id="GO:0004674">
    <property type="term" value="F:protein serine/threonine kinase activity"/>
    <property type="evidence" value="ECO:0007669"/>
    <property type="project" value="UniProtKB-KW"/>
</dbReference>
<protein>
    <recommendedName>
        <fullName evidence="2">non-specific serine/threonine protein kinase</fullName>
        <ecNumber evidence="2">2.7.11.1</ecNumber>
    </recommendedName>
</protein>
<evidence type="ECO:0000256" key="7">
    <source>
        <dbReference type="ARBA" id="ARBA00022741"/>
    </source>
</evidence>
<dbReference type="EC" id="2.7.11.1" evidence="2"/>
<feature type="compositionally biased region" description="Pro residues" evidence="15">
    <location>
        <begin position="145"/>
        <end position="159"/>
    </location>
</feature>
<keyword evidence="10 16" id="KW-1133">Transmembrane helix</keyword>
<organism evidence="18">
    <name type="scientific">Brachypodium distachyon</name>
    <name type="common">Purple false brome</name>
    <name type="synonym">Trachynia distachya</name>
    <dbReference type="NCBI Taxonomy" id="15368"/>
    <lineage>
        <taxon>Eukaryota</taxon>
        <taxon>Viridiplantae</taxon>
        <taxon>Streptophyta</taxon>
        <taxon>Embryophyta</taxon>
        <taxon>Tracheophyta</taxon>
        <taxon>Spermatophyta</taxon>
        <taxon>Magnoliopsida</taxon>
        <taxon>Liliopsida</taxon>
        <taxon>Poales</taxon>
        <taxon>Poaceae</taxon>
        <taxon>BOP clade</taxon>
        <taxon>Pooideae</taxon>
        <taxon>Stipodae</taxon>
        <taxon>Brachypodieae</taxon>
        <taxon>Brachypodium</taxon>
    </lineage>
</organism>
<evidence type="ECO:0000313" key="18">
    <source>
        <dbReference type="EMBL" id="PNT75949.1"/>
    </source>
</evidence>
<dbReference type="PROSITE" id="PS00107">
    <property type="entry name" value="PROTEIN_KINASE_ATP"/>
    <property type="match status" value="1"/>
</dbReference>
<dbReference type="GO" id="GO:0005886">
    <property type="term" value="C:plasma membrane"/>
    <property type="evidence" value="ECO:0007669"/>
    <property type="project" value="UniProtKB-SubCell"/>
</dbReference>
<dbReference type="Gramene" id="PNT75949">
    <property type="protein sequence ID" value="PNT75949"/>
    <property type="gene ID" value="BRADI_1g42180v3"/>
</dbReference>
<dbReference type="PANTHER" id="PTHR47982:SF44">
    <property type="entry name" value="PROLINE-RICH RECEPTOR-LIKE PROTEIN KINASE PERK13-RELATED"/>
    <property type="match status" value="1"/>
</dbReference>
<evidence type="ECO:0000256" key="9">
    <source>
        <dbReference type="ARBA" id="ARBA00022840"/>
    </source>
</evidence>
<dbReference type="SUPFAM" id="SSF56112">
    <property type="entry name" value="Protein kinase-like (PK-like)"/>
    <property type="match status" value="1"/>
</dbReference>
<dbReference type="SMART" id="SM00220">
    <property type="entry name" value="S_TKc"/>
    <property type="match status" value="1"/>
</dbReference>
<feature type="transmembrane region" description="Helical" evidence="16">
    <location>
        <begin position="280"/>
        <end position="304"/>
    </location>
</feature>
<evidence type="ECO:0000259" key="17">
    <source>
        <dbReference type="PROSITE" id="PS50011"/>
    </source>
</evidence>
<evidence type="ECO:0000256" key="10">
    <source>
        <dbReference type="ARBA" id="ARBA00022989"/>
    </source>
</evidence>
<evidence type="ECO:0000256" key="16">
    <source>
        <dbReference type="SAM" id="Phobius"/>
    </source>
</evidence>
<evidence type="ECO:0000256" key="5">
    <source>
        <dbReference type="ARBA" id="ARBA00022679"/>
    </source>
</evidence>
<dbReference type="CDD" id="cd14066">
    <property type="entry name" value="STKc_IRAK"/>
    <property type="match status" value="1"/>
</dbReference>
<feature type="compositionally biased region" description="Low complexity" evidence="15">
    <location>
        <begin position="63"/>
        <end position="144"/>
    </location>
</feature>
<dbReference type="Pfam" id="PF07714">
    <property type="entry name" value="PK_Tyr_Ser-Thr"/>
    <property type="match status" value="1"/>
</dbReference>
<evidence type="ECO:0000256" key="13">
    <source>
        <dbReference type="ARBA" id="ARBA00048679"/>
    </source>
</evidence>
<evidence type="ECO:0000256" key="12">
    <source>
        <dbReference type="ARBA" id="ARBA00047899"/>
    </source>
</evidence>
<keyword evidence="20" id="KW-1185">Reference proteome</keyword>
<dbReference type="InterPro" id="IPR000719">
    <property type="entry name" value="Prot_kinase_dom"/>
</dbReference>
<dbReference type="FunFam" id="1.10.510.10:FF:000173">
    <property type="entry name" value="proline-rich receptor-like protein kinase PERK8"/>
    <property type="match status" value="1"/>
</dbReference>
<keyword evidence="11 16" id="KW-0472">Membrane</keyword>
<reference evidence="18 19" key="1">
    <citation type="journal article" date="2010" name="Nature">
        <title>Genome sequencing and analysis of the model grass Brachypodium distachyon.</title>
        <authorList>
            <consortium name="International Brachypodium Initiative"/>
        </authorList>
    </citation>
    <scope>NUCLEOTIDE SEQUENCE [LARGE SCALE GENOMIC DNA]</scope>
    <source>
        <strain evidence="18 19">Bd21</strain>
    </source>
</reference>
<dbReference type="EnsemblPlants" id="PNT75949">
    <property type="protein sequence ID" value="PNT75949"/>
    <property type="gene ID" value="BRADI_1g42180v3"/>
</dbReference>
<keyword evidence="9 14" id="KW-0067">ATP-binding</keyword>
<dbReference type="InterPro" id="IPR001245">
    <property type="entry name" value="Ser-Thr/Tyr_kinase_cat_dom"/>
</dbReference>
<name>A0A2K2DNU3_BRADI</name>
<proteinExistence type="predicted"/>
<evidence type="ECO:0000313" key="20">
    <source>
        <dbReference type="Proteomes" id="UP000008810"/>
    </source>
</evidence>
<dbReference type="InterPro" id="IPR047117">
    <property type="entry name" value="PERK1-13-like"/>
</dbReference>
<comment type="subcellular location">
    <subcellularLocation>
        <location evidence="1">Cell membrane</location>
        <topology evidence="1">Single-pass membrane protein</topology>
    </subcellularLocation>
</comment>
<evidence type="ECO:0000256" key="11">
    <source>
        <dbReference type="ARBA" id="ARBA00023136"/>
    </source>
</evidence>